<comment type="caution">
    <text evidence="3">The sequence shown here is derived from an EMBL/GenBank/DDBJ whole genome shotgun (WGS) entry which is preliminary data.</text>
</comment>
<name>K0SRT9_THAOC</name>
<dbReference type="PANTHER" id="PTHR21519">
    <property type="entry name" value="PDZ DOMAIN-CONTAINING PROTEIN 8"/>
    <property type="match status" value="1"/>
</dbReference>
<gene>
    <name evidence="3" type="ORF">THAOC_10745</name>
</gene>
<dbReference type="Pfam" id="PF13180">
    <property type="entry name" value="PDZ_2"/>
    <property type="match status" value="1"/>
</dbReference>
<evidence type="ECO:0000256" key="1">
    <source>
        <dbReference type="SAM" id="MobiDB-lite"/>
    </source>
</evidence>
<evidence type="ECO:0000313" key="4">
    <source>
        <dbReference type="Proteomes" id="UP000266841"/>
    </source>
</evidence>
<dbReference type="AlphaFoldDB" id="K0SRT9"/>
<dbReference type="GO" id="GO:0051560">
    <property type="term" value="P:mitochondrial calcium ion homeostasis"/>
    <property type="evidence" value="ECO:0007669"/>
    <property type="project" value="InterPro"/>
</dbReference>
<dbReference type="Gene3D" id="2.30.42.10">
    <property type="match status" value="2"/>
</dbReference>
<sequence length="597" mass="65397">MVWNGPTTLPVPSPDDLGRKLVVQFLGLENVCLADLLCTPIRSFGPAQKSSESQRPSRRDDFKGGVAPLTRRAANTEGTARHRHNRPQRLTCVESGRAREEGDCHDDPGSFTMSGAEDGEQIVADEDFDRLWDDAVKTAALNPKNKSRAEEPSEQLLPRNINPHLISGTMRRRQSLPASRLSRRNHLGASAGGANRWRDSPAVVQQKKPSSRIKEGQSSRPRGGSVSYAQRRARSSNNFTTSSAAGMSDGDVSDLASECDSTFNKRSSDSMEEQQREVAEFALKLHPPTETELILPRTFHATAFKDSRSQSSGLVLSLNDKREAGKVIIKDIHETSIFSATNLSEGNEILAINNHRVKYPQQAAKIIKSIKGRVDILCSDGERFPGTKYVRVKKTPSVKTDSHGGRVYSLGIQLNREKEVVQVAHVESDGPFANSSLRPGDIILTINGTVTVNANGATKLLANCEKLICALVFSMHDFRLGLTRYLADEEWEVAWNDAGDEVALSKSSSTSSFAGGNSDGSCSSSDGGRMKFVIKFYPGQYSCQCIQSENAEDEVYRNVIQPLVNDMNSNFDIVVSNLSATVEKAYLEQQAKMGSQC</sequence>
<dbReference type="GO" id="GO:0005739">
    <property type="term" value="C:mitochondrion"/>
    <property type="evidence" value="ECO:0007669"/>
    <property type="project" value="GOC"/>
</dbReference>
<feature type="domain" description="PDZ" evidence="2">
    <location>
        <begin position="395"/>
        <end position="476"/>
    </location>
</feature>
<dbReference type="eggNOG" id="ENOG502QYI7">
    <property type="taxonomic scope" value="Eukaryota"/>
</dbReference>
<dbReference type="OrthoDB" id="57379at2759"/>
<feature type="region of interest" description="Disordered" evidence="1">
    <location>
        <begin position="44"/>
        <end position="116"/>
    </location>
</feature>
<reference evidence="3 4" key="1">
    <citation type="journal article" date="2012" name="Genome Biol.">
        <title>Genome and low-iron response of an oceanic diatom adapted to chronic iron limitation.</title>
        <authorList>
            <person name="Lommer M."/>
            <person name="Specht M."/>
            <person name="Roy A.S."/>
            <person name="Kraemer L."/>
            <person name="Andreson R."/>
            <person name="Gutowska M.A."/>
            <person name="Wolf J."/>
            <person name="Bergner S.V."/>
            <person name="Schilhabel M.B."/>
            <person name="Klostermeier U.C."/>
            <person name="Beiko R.G."/>
            <person name="Rosenstiel P."/>
            <person name="Hippler M."/>
            <person name="Laroche J."/>
        </authorList>
    </citation>
    <scope>NUCLEOTIDE SEQUENCE [LARGE SCALE GENOMIC DNA]</scope>
    <source>
        <strain evidence="3 4">CCMP1005</strain>
    </source>
</reference>
<proteinExistence type="predicted"/>
<dbReference type="EMBL" id="AGNL01012025">
    <property type="protein sequence ID" value="EJK68110.1"/>
    <property type="molecule type" value="Genomic_DNA"/>
</dbReference>
<dbReference type="GO" id="GO:1990456">
    <property type="term" value="P:mitochondrion-endoplasmic reticulum membrane tethering"/>
    <property type="evidence" value="ECO:0007669"/>
    <property type="project" value="InterPro"/>
</dbReference>
<dbReference type="CDD" id="cd00136">
    <property type="entry name" value="PDZ_canonical"/>
    <property type="match status" value="1"/>
</dbReference>
<dbReference type="Proteomes" id="UP000266841">
    <property type="component" value="Unassembled WGS sequence"/>
</dbReference>
<dbReference type="SMART" id="SM00228">
    <property type="entry name" value="PDZ"/>
    <property type="match status" value="2"/>
</dbReference>
<dbReference type="InterPro" id="IPR036034">
    <property type="entry name" value="PDZ_sf"/>
</dbReference>
<evidence type="ECO:0000313" key="3">
    <source>
        <dbReference type="EMBL" id="EJK68110.1"/>
    </source>
</evidence>
<feature type="region of interest" description="Disordered" evidence="1">
    <location>
        <begin position="142"/>
        <end position="271"/>
    </location>
</feature>
<dbReference type="GO" id="GO:0044233">
    <property type="term" value="C:mitochondria-associated endoplasmic reticulum membrane contact site"/>
    <property type="evidence" value="ECO:0007669"/>
    <property type="project" value="InterPro"/>
</dbReference>
<feature type="compositionally biased region" description="Basic and acidic residues" evidence="1">
    <location>
        <begin position="96"/>
        <end position="108"/>
    </location>
</feature>
<organism evidence="3 4">
    <name type="scientific">Thalassiosira oceanica</name>
    <name type="common">Marine diatom</name>
    <dbReference type="NCBI Taxonomy" id="159749"/>
    <lineage>
        <taxon>Eukaryota</taxon>
        <taxon>Sar</taxon>
        <taxon>Stramenopiles</taxon>
        <taxon>Ochrophyta</taxon>
        <taxon>Bacillariophyta</taxon>
        <taxon>Coscinodiscophyceae</taxon>
        <taxon>Thalassiosirophycidae</taxon>
        <taxon>Thalassiosirales</taxon>
        <taxon>Thalassiosiraceae</taxon>
        <taxon>Thalassiosira</taxon>
    </lineage>
</organism>
<feature type="compositionally biased region" description="Polar residues" evidence="1">
    <location>
        <begin position="235"/>
        <end position="245"/>
    </location>
</feature>
<dbReference type="PROSITE" id="PS50106">
    <property type="entry name" value="PDZ"/>
    <property type="match status" value="1"/>
</dbReference>
<dbReference type="InterPro" id="IPR001478">
    <property type="entry name" value="PDZ"/>
</dbReference>
<dbReference type="InterPro" id="IPR039275">
    <property type="entry name" value="PDZD8"/>
</dbReference>
<dbReference type="SUPFAM" id="SSF50156">
    <property type="entry name" value="PDZ domain-like"/>
    <property type="match status" value="2"/>
</dbReference>
<protein>
    <recommendedName>
        <fullName evidence="2">PDZ domain-containing protein</fullName>
    </recommendedName>
</protein>
<keyword evidence="4" id="KW-1185">Reference proteome</keyword>
<evidence type="ECO:0000259" key="2">
    <source>
        <dbReference type="PROSITE" id="PS50106"/>
    </source>
</evidence>
<accession>K0SRT9</accession>
<dbReference type="PANTHER" id="PTHR21519:SF1">
    <property type="entry name" value="PDZ DOMAIN-CONTAINING PROTEIN 8"/>
    <property type="match status" value="1"/>
</dbReference>